<feature type="compositionally biased region" description="Polar residues" evidence="1">
    <location>
        <begin position="219"/>
        <end position="245"/>
    </location>
</feature>
<organism evidence="2 3">
    <name type="scientific">Plasmodium yoelii 17X</name>
    <dbReference type="NCBI Taxonomy" id="1323249"/>
    <lineage>
        <taxon>Eukaryota</taxon>
        <taxon>Sar</taxon>
        <taxon>Alveolata</taxon>
        <taxon>Apicomplexa</taxon>
        <taxon>Aconoidasida</taxon>
        <taxon>Haemosporida</taxon>
        <taxon>Plasmodiidae</taxon>
        <taxon>Plasmodium</taxon>
        <taxon>Plasmodium (Vinckeia)</taxon>
    </lineage>
</organism>
<dbReference type="Proteomes" id="UP000018538">
    <property type="component" value="Unassembled WGS sequence"/>
</dbReference>
<feature type="compositionally biased region" description="Basic and acidic residues" evidence="1">
    <location>
        <begin position="304"/>
        <end position="328"/>
    </location>
</feature>
<feature type="region of interest" description="Disordered" evidence="1">
    <location>
        <begin position="203"/>
        <end position="245"/>
    </location>
</feature>
<accession>V7PJJ7</accession>
<name>V7PJJ7_PLAYE</name>
<protein>
    <submittedName>
        <fullName evidence="2">Uncharacterized protein</fullName>
    </submittedName>
</protein>
<reference evidence="2 3" key="1">
    <citation type="submission" date="2013-11" db="EMBL/GenBank/DDBJ databases">
        <title>The Genome Sequence of Plasmodium yoelii 17X.</title>
        <authorList>
            <consortium name="The Broad Institute Genomics Platform"/>
            <consortium name="The Broad Institute Genome Sequencing Center for Infectious Disease"/>
            <person name="Neafsey D."/>
            <person name="Adams J."/>
            <person name="Walker B."/>
            <person name="Young S.K."/>
            <person name="Zeng Q."/>
            <person name="Gargeya S."/>
            <person name="Fitzgerald M."/>
            <person name="Haas B."/>
            <person name="Abouelleil A."/>
            <person name="Alvarado L."/>
            <person name="Chapman S.B."/>
            <person name="Gainer-Dewar J."/>
            <person name="Goldberg J."/>
            <person name="Griggs A."/>
            <person name="Gujja S."/>
            <person name="Hansen M."/>
            <person name="Howarth C."/>
            <person name="Imamovic A."/>
            <person name="Ireland A."/>
            <person name="Larimer J."/>
            <person name="McCowan C."/>
            <person name="Murphy C."/>
            <person name="Pearson M."/>
            <person name="Poon T.W."/>
            <person name="Priest M."/>
            <person name="Roberts A."/>
            <person name="Saif S."/>
            <person name="Shea T."/>
            <person name="Sykes S."/>
            <person name="Wortman J."/>
            <person name="Nusbaum C."/>
            <person name="Birren B."/>
        </authorList>
    </citation>
    <scope>NUCLEOTIDE SEQUENCE [LARGE SCALE GENOMIC DNA]</scope>
    <source>
        <strain evidence="2 3">17X</strain>
    </source>
</reference>
<evidence type="ECO:0000313" key="2">
    <source>
        <dbReference type="EMBL" id="ETB58493.1"/>
    </source>
</evidence>
<evidence type="ECO:0000256" key="1">
    <source>
        <dbReference type="SAM" id="MobiDB-lite"/>
    </source>
</evidence>
<feature type="region of interest" description="Disordered" evidence="1">
    <location>
        <begin position="291"/>
        <end position="328"/>
    </location>
</feature>
<proteinExistence type="predicted"/>
<sequence>MKGKNYLFIMIDNKIFNKEKDNNFEKFSNFCKNGETIRINNNGDNDGYDVKININVNLSFQFFNLNSYQNQIYFDKTKNLLITINNCIKNKTWFPTIYQSYNNEDITNKCPWKIKCIIDIPYFVISSNTLTNIYQKDGKNCFVYKTTNKNSLLYPDQICLYAGGFNFMHLNLIKMKDVQNINYNFLYKNEKIHYSDNYQPKEKNKNINISKNYPETKKGANTLNNNYNQNESSLGNTNNKYEIYNSSPQDSDSYFECFSESGLSNISDHSDSELVTEKKKKIQPGAFQVSFADSPTVPQVENGESEKIEKSEKNGESGKSGKGEKNEQSGEKYYYEKINGKRVPNIYAFADADQNELTYSTAHTGYILKCFLEITKENIMYDNIIILFLPINFTFLENYFHSEFIESSISSHNFYDQKNGYNLFSNNNILNSKITDPYIYFKTGKYLIYGNVIIFPTHLLHNIYDILFNINIYSYKFIFAEGILSLCFDYYINKINYQNSYYVYMLKLYILQKFIEQIYGSIEMNAIFFELREKYCSIVELFGDIIISKQKLYYTPSYYLYNQKNNSNNFISNDYIFNYIYFIKSFLCIRAFFNILKNFYFSANISQYCFFLFFSHFSAEKKIMDSDLFWKKILEECRLRYVESYKNRFKINKGYPNINVKSLASEEHEQYQLFEKYFTYFLNTFIKGYGIAQYILTFNIHLQRKGTSMDDFNFLISQDYINPFSFIDNHFKSNYFLADISSMCIYNLLELNKYIDLKHILLQIDVYNNNIKFDKDISFLKKIKNKIIINKKMKSYLDKIYFEYFLQISYPNNNLFNNIEKKILIFLKKKYHYYIDHFYHYPKHIFNKKINKIISNFILKKTKKKIFDSLYITQPPKNDTLSCINKLPNIKSDKNCTKLHLTNNVDILPPLPTNGHQKKTKLDKYEYNEISQKQFKINRNYLLKKKKQLINLPYTNYDSLDLVGRDGNFYLGFGYAGSNSLFFSTGKGNLYNNIIEYKKYIKCDITKLSEICIDKHHIHEYDTSPFYTSSSYSYWKIIFRLYYYLLLLNKISKKKEFVMIENILSLKEIQVNILDSNYTDQEVPRIKKKKKKKS</sequence>
<evidence type="ECO:0000313" key="3">
    <source>
        <dbReference type="Proteomes" id="UP000018538"/>
    </source>
</evidence>
<keyword evidence="3" id="KW-1185">Reference proteome</keyword>
<dbReference type="AlphaFoldDB" id="V7PJJ7"/>
<gene>
    <name evidence="2" type="ORF">YYC_04084</name>
</gene>
<dbReference type="EMBL" id="KI635789">
    <property type="protein sequence ID" value="ETB58493.1"/>
    <property type="molecule type" value="Genomic_DNA"/>
</dbReference>